<dbReference type="AlphaFoldDB" id="A0AA94HS75"/>
<dbReference type="EMBL" id="FPIW01000016">
    <property type="protein sequence ID" value="SFW41095.1"/>
    <property type="molecule type" value="Genomic_DNA"/>
</dbReference>
<reference evidence="2" key="1">
    <citation type="submission" date="2016-11" db="EMBL/GenBank/DDBJ databases">
        <authorList>
            <person name="Jaros S."/>
            <person name="Januszkiewicz K."/>
            <person name="Wedrychowicz H."/>
        </authorList>
    </citation>
    <scope>NUCLEOTIDE SEQUENCE [LARGE SCALE GENOMIC DNA]</scope>
    <source>
        <strain evidence="2">DSM 7057</strain>
    </source>
</reference>
<name>A0AA94HS75_DESDE</name>
<protein>
    <submittedName>
        <fullName evidence="1">Fe-S-cluster containining protein</fullName>
    </submittedName>
</protein>
<accession>A0AA94HS75</accession>
<evidence type="ECO:0000313" key="1">
    <source>
        <dbReference type="EMBL" id="SFW41095.1"/>
    </source>
</evidence>
<organism evidence="1 2">
    <name type="scientific">Desulfovibrio desulfuricans</name>
    <dbReference type="NCBI Taxonomy" id="876"/>
    <lineage>
        <taxon>Bacteria</taxon>
        <taxon>Pseudomonadati</taxon>
        <taxon>Thermodesulfobacteriota</taxon>
        <taxon>Desulfovibrionia</taxon>
        <taxon>Desulfovibrionales</taxon>
        <taxon>Desulfovibrionaceae</taxon>
        <taxon>Desulfovibrio</taxon>
    </lineage>
</organism>
<gene>
    <name evidence="1" type="ORF">SAMN02910291_01197</name>
</gene>
<proteinExistence type="predicted"/>
<evidence type="ECO:0000313" key="2">
    <source>
        <dbReference type="Proteomes" id="UP000182680"/>
    </source>
</evidence>
<comment type="caution">
    <text evidence="1">The sequence shown here is derived from an EMBL/GenBank/DDBJ whole genome shotgun (WGS) entry which is preliminary data.</text>
</comment>
<dbReference type="RefSeq" id="WP_072311677.1">
    <property type="nucleotide sequence ID" value="NZ_FPIW01000016.1"/>
</dbReference>
<dbReference type="Proteomes" id="UP000182680">
    <property type="component" value="Unassembled WGS sequence"/>
</dbReference>
<sequence length="210" mass="24104">MPLIHPLPDEALRYRHNDRQLERLYPGLPLLLDAYAVVDMGVNEAVLADGRATVCRAGCFQCCCQPIPVSPLEALALHWHMRHRMKPEMRRLLGHRLASCRGRSEDVLLPCPFLWDGACQVYALRPVACRQYMVFNRPCAPGEDAARDRQQDVLAPRHDRMLEALARTLPWYAGREPQPPSQPAREEVRNFFRSITTVIQAIPWERFTQA</sequence>